<feature type="domain" description="Luciferase-like" evidence="2">
    <location>
        <begin position="11"/>
        <end position="268"/>
    </location>
</feature>
<comment type="caution">
    <text evidence="3">The sequence shown here is derived from an EMBL/GenBank/DDBJ whole genome shotgun (WGS) entry which is preliminary data.</text>
</comment>
<evidence type="ECO:0000256" key="1">
    <source>
        <dbReference type="ARBA" id="ARBA00023002"/>
    </source>
</evidence>
<dbReference type="Pfam" id="PF00296">
    <property type="entry name" value="Bac_luciferase"/>
    <property type="match status" value="1"/>
</dbReference>
<evidence type="ECO:0000313" key="3">
    <source>
        <dbReference type="EMBL" id="MCS0499812.1"/>
    </source>
</evidence>
<protein>
    <submittedName>
        <fullName evidence="3">LLM class flavin-dependent oxidoreductase</fullName>
    </submittedName>
</protein>
<keyword evidence="1" id="KW-0560">Oxidoreductase</keyword>
<sequence>MARELTRVGDMTFGVILPNKGRGSGPEHLDAVASVATELGWRSGWVTDHLMVPDGPEADEYGWMLEALTTIAWVGGRHEDLVLGTSVVSPAMRDAPMLAKELATLDVLLGGRLIVGVGVSDTDDLPEYRNMGKEDRFRVRGRYVDESMRLWRHLWSGSTEPFHGEFHTLEDFTFAPLPTRDIPIWAGGRSARALRRTAEFGDGYHAAQTGPADLEERLPQLREAMALTGRAFPFVSTRARVKFQAAPSATYSIHGDPEAMIGEVLRFAAVGNDELILVFEGHDPDEFAANARRFDREVIRPAAERAAGR</sequence>
<evidence type="ECO:0000313" key="4">
    <source>
        <dbReference type="Proteomes" id="UP001205337"/>
    </source>
</evidence>
<proteinExistence type="predicted"/>
<dbReference type="SUPFAM" id="SSF51679">
    <property type="entry name" value="Bacterial luciferase-like"/>
    <property type="match status" value="1"/>
</dbReference>
<dbReference type="RefSeq" id="WP_258798891.1">
    <property type="nucleotide sequence ID" value="NZ_JANTHX010000007.1"/>
</dbReference>
<reference evidence="3 4" key="1">
    <citation type="submission" date="2022-08" db="EMBL/GenBank/DDBJ databases">
        <authorList>
            <person name="Li F."/>
        </authorList>
    </citation>
    <scope>NUCLEOTIDE SEQUENCE [LARGE SCALE GENOMIC DNA]</scope>
    <source>
        <strain evidence="3 4">10F1B-8-1</strain>
    </source>
</reference>
<dbReference type="InterPro" id="IPR011251">
    <property type="entry name" value="Luciferase-like_dom"/>
</dbReference>
<organism evidence="3 4">
    <name type="scientific">Protaetiibacter mangrovi</name>
    <dbReference type="NCBI Taxonomy" id="2970926"/>
    <lineage>
        <taxon>Bacteria</taxon>
        <taxon>Bacillati</taxon>
        <taxon>Actinomycetota</taxon>
        <taxon>Actinomycetes</taxon>
        <taxon>Micrococcales</taxon>
        <taxon>Microbacteriaceae</taxon>
        <taxon>Protaetiibacter</taxon>
    </lineage>
</organism>
<dbReference type="Gene3D" id="3.20.20.30">
    <property type="entry name" value="Luciferase-like domain"/>
    <property type="match status" value="1"/>
</dbReference>
<dbReference type="PANTHER" id="PTHR43244:SF1">
    <property type="entry name" value="5,10-METHYLENETETRAHYDROMETHANOPTERIN REDUCTASE"/>
    <property type="match status" value="1"/>
</dbReference>
<name>A0ABT1ZGI6_9MICO</name>
<dbReference type="InterPro" id="IPR050564">
    <property type="entry name" value="F420-G6PD/mer"/>
</dbReference>
<dbReference type="PANTHER" id="PTHR43244">
    <property type="match status" value="1"/>
</dbReference>
<keyword evidence="4" id="KW-1185">Reference proteome</keyword>
<gene>
    <name evidence="3" type="ORF">NUH29_09655</name>
</gene>
<dbReference type="EMBL" id="JANTHX010000007">
    <property type="protein sequence ID" value="MCS0499812.1"/>
    <property type="molecule type" value="Genomic_DNA"/>
</dbReference>
<accession>A0ABT1ZGI6</accession>
<dbReference type="InterPro" id="IPR036661">
    <property type="entry name" value="Luciferase-like_sf"/>
</dbReference>
<dbReference type="Proteomes" id="UP001205337">
    <property type="component" value="Unassembled WGS sequence"/>
</dbReference>
<evidence type="ECO:0000259" key="2">
    <source>
        <dbReference type="Pfam" id="PF00296"/>
    </source>
</evidence>